<dbReference type="EMBL" id="CP010525">
    <property type="protein sequence ID" value="AJO24541.1"/>
    <property type="molecule type" value="Genomic_DNA"/>
</dbReference>
<gene>
    <name evidence="1" type="ORF">SB48_HM08orf05959</name>
</gene>
<protein>
    <submittedName>
        <fullName evidence="1">Uncharacterized protein</fullName>
    </submittedName>
</protein>
<evidence type="ECO:0000313" key="1">
    <source>
        <dbReference type="EMBL" id="AJO24541.1"/>
    </source>
</evidence>
<name>A0AAN0WDI5_HEYCO</name>
<organism evidence="1 2">
    <name type="scientific">Heyndrickxia coagulans</name>
    <name type="common">Weizmannia coagulans</name>
    <dbReference type="NCBI Taxonomy" id="1398"/>
    <lineage>
        <taxon>Bacteria</taxon>
        <taxon>Bacillati</taxon>
        <taxon>Bacillota</taxon>
        <taxon>Bacilli</taxon>
        <taxon>Bacillales</taxon>
        <taxon>Bacillaceae</taxon>
        <taxon>Heyndrickxia</taxon>
    </lineage>
</organism>
<dbReference type="AlphaFoldDB" id="A0AAN0WDI5"/>
<proteinExistence type="predicted"/>
<sequence length="70" mass="8284">MFHDEANKTVSAAAKQMQAYPGRMEKNDKSYNFLQSKFFLNLLYFYIDKFSMKSIIELCNYPKILGEDEK</sequence>
<reference evidence="2" key="1">
    <citation type="submission" date="2015-01" db="EMBL/GenBank/DDBJ databases">
        <title>Comparative genome analysis of Bacillus coagulans HM-08, Clostridium butyricum HM-68, Bacillus subtilis HM-66 and Bacillus paralicheniformis BL-09.</title>
        <authorList>
            <person name="Zhang H."/>
        </authorList>
    </citation>
    <scope>NUCLEOTIDE SEQUENCE [LARGE SCALE GENOMIC DNA]</scope>
    <source>
        <strain evidence="2">HM-08</strain>
    </source>
</reference>
<accession>A0AAN0WDI5</accession>
<keyword evidence="2" id="KW-1185">Reference proteome</keyword>
<evidence type="ECO:0000313" key="2">
    <source>
        <dbReference type="Proteomes" id="UP000032024"/>
    </source>
</evidence>
<dbReference type="Proteomes" id="UP000032024">
    <property type="component" value="Chromosome"/>
</dbReference>